<dbReference type="EMBL" id="CP031264">
    <property type="protein sequence ID" value="AXI76140.1"/>
    <property type="molecule type" value="Genomic_DNA"/>
</dbReference>
<evidence type="ECO:0000313" key="1">
    <source>
        <dbReference type="EMBL" id="AXI76140.1"/>
    </source>
</evidence>
<organism evidence="1 2">
    <name type="scientific">Peterkaempfera bronchialis</name>
    <dbReference type="NCBI Taxonomy" id="2126346"/>
    <lineage>
        <taxon>Bacteria</taxon>
        <taxon>Bacillati</taxon>
        <taxon>Actinomycetota</taxon>
        <taxon>Actinomycetes</taxon>
        <taxon>Kitasatosporales</taxon>
        <taxon>Streptomycetaceae</taxon>
        <taxon>Peterkaempfera</taxon>
    </lineage>
</organism>
<accession>A0A345SQY5</accession>
<dbReference type="Proteomes" id="UP000249340">
    <property type="component" value="Chromosome"/>
</dbReference>
<name>A0A345SQY5_9ACTN</name>
<proteinExistence type="predicted"/>
<sequence>MADWMDKLLAALHRQEFKTRQTKTGTWIITRDSNTVVCGPPVTPGDVVDLIKQLREAGLVFPEED</sequence>
<reference evidence="2" key="1">
    <citation type="submission" date="2018-07" db="EMBL/GenBank/DDBJ databases">
        <title>Streptacidiphilus bronchialis DSM 106435 chromosome.</title>
        <authorList>
            <person name="Batra D."/>
            <person name="Gulvik C.A."/>
        </authorList>
    </citation>
    <scope>NUCLEOTIDE SEQUENCE [LARGE SCALE GENOMIC DNA]</scope>
    <source>
        <strain evidence="2">DSM 106435</strain>
    </source>
</reference>
<dbReference type="AlphaFoldDB" id="A0A345SQY5"/>
<keyword evidence="2" id="KW-1185">Reference proteome</keyword>
<evidence type="ECO:0000313" key="2">
    <source>
        <dbReference type="Proteomes" id="UP000249340"/>
    </source>
</evidence>
<protein>
    <submittedName>
        <fullName evidence="1">Uncharacterized protein</fullName>
    </submittedName>
</protein>
<gene>
    <name evidence="1" type="ORF">C7M71_000240</name>
</gene>
<dbReference type="KEGG" id="stri:C7M71_000240"/>